<comment type="caution">
    <text evidence="1">The sequence shown here is derived from an EMBL/GenBank/DDBJ whole genome shotgun (WGS) entry which is preliminary data.</text>
</comment>
<evidence type="ECO:0000313" key="1">
    <source>
        <dbReference type="EMBL" id="GMH18439.1"/>
    </source>
</evidence>
<keyword evidence="2" id="KW-1185">Reference proteome</keyword>
<dbReference type="EMBL" id="BSYO01000019">
    <property type="protein sequence ID" value="GMH18439.1"/>
    <property type="molecule type" value="Genomic_DNA"/>
</dbReference>
<sequence>MLSGLREPALQEGLALKPQSLLLRIGACLGVSRGSSRVLGQLLLRRKLRTRLQPEGVNPALERSYLDAIRLFQRLASLEDSNFRVGVLDPRNSHARTREQLVDYHVPSSSTGHWDH</sequence>
<protein>
    <submittedName>
        <fullName evidence="1">Uncharacterized protein</fullName>
    </submittedName>
</protein>
<gene>
    <name evidence="1" type="ORF">Nepgr_020280</name>
</gene>
<accession>A0AAD3SXC9</accession>
<dbReference type="Proteomes" id="UP001279734">
    <property type="component" value="Unassembled WGS sequence"/>
</dbReference>
<organism evidence="1 2">
    <name type="scientific">Nepenthes gracilis</name>
    <name type="common">Slender pitcher plant</name>
    <dbReference type="NCBI Taxonomy" id="150966"/>
    <lineage>
        <taxon>Eukaryota</taxon>
        <taxon>Viridiplantae</taxon>
        <taxon>Streptophyta</taxon>
        <taxon>Embryophyta</taxon>
        <taxon>Tracheophyta</taxon>
        <taxon>Spermatophyta</taxon>
        <taxon>Magnoliopsida</taxon>
        <taxon>eudicotyledons</taxon>
        <taxon>Gunneridae</taxon>
        <taxon>Pentapetalae</taxon>
        <taxon>Caryophyllales</taxon>
        <taxon>Nepenthaceae</taxon>
        <taxon>Nepenthes</taxon>
    </lineage>
</organism>
<dbReference type="AlphaFoldDB" id="A0AAD3SXC9"/>
<name>A0AAD3SXC9_NEPGR</name>
<evidence type="ECO:0000313" key="2">
    <source>
        <dbReference type="Proteomes" id="UP001279734"/>
    </source>
</evidence>
<proteinExistence type="predicted"/>
<reference evidence="1" key="1">
    <citation type="submission" date="2023-05" db="EMBL/GenBank/DDBJ databases">
        <title>Nepenthes gracilis genome sequencing.</title>
        <authorList>
            <person name="Fukushima K."/>
        </authorList>
    </citation>
    <scope>NUCLEOTIDE SEQUENCE</scope>
    <source>
        <strain evidence="1">SING2019-196</strain>
    </source>
</reference>